<proteinExistence type="inferred from homology"/>
<keyword evidence="3" id="KW-0238">DNA-binding</keyword>
<keyword evidence="4" id="KW-0539">Nucleus</keyword>
<evidence type="ECO:0000313" key="10">
    <source>
        <dbReference type="Proteomes" id="UP000242287"/>
    </source>
</evidence>
<dbReference type="GO" id="GO:0000776">
    <property type="term" value="C:kinetochore"/>
    <property type="evidence" value="ECO:0007669"/>
    <property type="project" value="InterPro"/>
</dbReference>
<dbReference type="GO" id="GO:0051455">
    <property type="term" value="P:spindle attachment to meiosis I kinetochore"/>
    <property type="evidence" value="ECO:0007669"/>
    <property type="project" value="TreeGrafter"/>
</dbReference>
<name>A0A2A9NJM7_9AGAR</name>
<evidence type="ECO:0000256" key="6">
    <source>
        <dbReference type="ARBA" id="ARBA00075033"/>
    </source>
</evidence>
<feature type="domain" description="Mif2/CENP-C cupin" evidence="8">
    <location>
        <begin position="454"/>
        <end position="538"/>
    </location>
</feature>
<keyword evidence="10" id="KW-1185">Reference proteome</keyword>
<dbReference type="Proteomes" id="UP000242287">
    <property type="component" value="Unassembled WGS sequence"/>
</dbReference>
<feature type="region of interest" description="Disordered" evidence="7">
    <location>
        <begin position="1"/>
        <end position="29"/>
    </location>
</feature>
<dbReference type="PANTHER" id="PTHR16684:SF11">
    <property type="entry name" value="CENTROMERE PROTEIN C"/>
    <property type="match status" value="1"/>
</dbReference>
<evidence type="ECO:0000256" key="1">
    <source>
        <dbReference type="ARBA" id="ARBA00004123"/>
    </source>
</evidence>
<dbReference type="EMBL" id="KZ302060">
    <property type="protein sequence ID" value="PFH48491.1"/>
    <property type="molecule type" value="Genomic_DNA"/>
</dbReference>
<feature type="compositionally biased region" description="Basic and acidic residues" evidence="7">
    <location>
        <begin position="326"/>
        <end position="338"/>
    </location>
</feature>
<evidence type="ECO:0000256" key="3">
    <source>
        <dbReference type="ARBA" id="ARBA00023125"/>
    </source>
</evidence>
<dbReference type="AlphaFoldDB" id="A0A2A9NJM7"/>
<feature type="region of interest" description="Disordered" evidence="7">
    <location>
        <begin position="547"/>
        <end position="568"/>
    </location>
</feature>
<dbReference type="InterPro" id="IPR025974">
    <property type="entry name" value="Mif2/CENP-C_cupin"/>
</dbReference>
<comment type="function">
    <text evidence="5">Component of the kinetochore, a multiprotein complex that assembles on centromeric DNA and attaches chromosomes to spindle microtubules, mediating chromosome segregation and sister chromatid segregation during meiosis and mitosis. Component of the inner kinetochore constitutive centromere-associated network (CCAN), which serves as a structural platform for outer kinetochore assembly.</text>
</comment>
<accession>A0A2A9NJM7</accession>
<dbReference type="GO" id="GO:0051382">
    <property type="term" value="P:kinetochore assembly"/>
    <property type="evidence" value="ECO:0007669"/>
    <property type="project" value="InterPro"/>
</dbReference>
<comment type="subcellular location">
    <subcellularLocation>
        <location evidence="1">Nucleus</location>
    </subcellularLocation>
</comment>
<dbReference type="InterPro" id="IPR028386">
    <property type="entry name" value="CENP-C/Mif2/cnp3"/>
</dbReference>
<feature type="region of interest" description="Disordered" evidence="7">
    <location>
        <begin position="374"/>
        <end position="396"/>
    </location>
</feature>
<reference evidence="9 10" key="1">
    <citation type="submission" date="2014-02" db="EMBL/GenBank/DDBJ databases">
        <title>Transposable element dynamics among asymbiotic and ectomycorrhizal Amanita fungi.</title>
        <authorList>
            <consortium name="DOE Joint Genome Institute"/>
            <person name="Hess J."/>
            <person name="Skrede I."/>
            <person name="Wolfe B."/>
            <person name="LaButti K."/>
            <person name="Ohm R.A."/>
            <person name="Grigoriev I.V."/>
            <person name="Pringle A."/>
        </authorList>
    </citation>
    <scope>NUCLEOTIDE SEQUENCE [LARGE SCALE GENOMIC DNA]</scope>
    <source>
        <strain evidence="9 10">SKay4041</strain>
    </source>
</reference>
<dbReference type="GO" id="GO:0051315">
    <property type="term" value="P:attachment of mitotic spindle microtubules to kinetochore"/>
    <property type="evidence" value="ECO:0007669"/>
    <property type="project" value="TreeGrafter"/>
</dbReference>
<dbReference type="InterPro" id="IPR011051">
    <property type="entry name" value="RmlC_Cupin_sf"/>
</dbReference>
<gene>
    <name evidence="9" type="ORF">AMATHDRAFT_65332</name>
</gene>
<feature type="compositionally biased region" description="Basic and acidic residues" evidence="7">
    <location>
        <begin position="301"/>
        <end position="317"/>
    </location>
</feature>
<sequence>MPAAPRKSSIGGARRGIQKAHIPYRGDNPAVGKKTGIAVRDVERKSDGFEPFEEIMQQADQRTPPLMKTRKKKKSVVVEEEGYDENGEMSMELDNSPMPYFSSARQLATPTAVSRVLSTSRLVARTPGVDFDKVPSPRPRSAPRRSAISAASGPSRLSVASTFRDESPGLARGTSAANRSAFYGRPSMNGFNHHDDESPEPEPDSPQETSFLQMDQDDDDDDEDNEPFQEPDLPDDLEEIRHSTPPKQKSDKGKGRAVIQDDSDDEIEVAHDLDNDMSAVMDIDEPIEDPDPTPKPKKTKAVREKPTSTSDKQEKPVKRSKKENKPHREGVRRSTREHIKPLEWWRGERYIYGRGNSTAPVLVPPVKEILRIPKETPQPLGAKRRRSGRGRSKSRAVDHIEQLPVEYNPEEGWDEDTPSKGWVVDYPGTKEKERRVAFIARMYDPQNAANNEWKYQKIFGDGDFIAAGQLTIPVKGRKPSKSSKDNTYIFYVAEGAVNFKVHDTSYVLATGGMIMVPRGNTYFIENIAERDALLVFTQARKIAPNEIERDTSNRRSTESNVAGDHLAW</sequence>
<dbReference type="OrthoDB" id="1939643at2759"/>
<organism evidence="9 10">
    <name type="scientific">Amanita thiersii Skay4041</name>
    <dbReference type="NCBI Taxonomy" id="703135"/>
    <lineage>
        <taxon>Eukaryota</taxon>
        <taxon>Fungi</taxon>
        <taxon>Dikarya</taxon>
        <taxon>Basidiomycota</taxon>
        <taxon>Agaricomycotina</taxon>
        <taxon>Agaricomycetes</taxon>
        <taxon>Agaricomycetidae</taxon>
        <taxon>Agaricales</taxon>
        <taxon>Pluteineae</taxon>
        <taxon>Amanitaceae</taxon>
        <taxon>Amanita</taxon>
    </lineage>
</organism>
<dbReference type="Pfam" id="PF11699">
    <property type="entry name" value="CENP-C_C"/>
    <property type="match status" value="1"/>
</dbReference>
<evidence type="ECO:0000259" key="8">
    <source>
        <dbReference type="Pfam" id="PF11699"/>
    </source>
</evidence>
<protein>
    <recommendedName>
        <fullName evidence="6">CENP-C homolog</fullName>
    </recommendedName>
</protein>
<dbReference type="FunFam" id="2.60.120.10:FF:000033">
    <property type="entry name" value="Centromere protein C 1"/>
    <property type="match status" value="1"/>
</dbReference>
<dbReference type="CDD" id="cd06993">
    <property type="entry name" value="cupin_CENP-C_C"/>
    <property type="match status" value="1"/>
</dbReference>
<dbReference type="PANTHER" id="PTHR16684">
    <property type="entry name" value="CENTROMERE PROTEIN C"/>
    <property type="match status" value="1"/>
</dbReference>
<evidence type="ECO:0000256" key="4">
    <source>
        <dbReference type="ARBA" id="ARBA00023242"/>
    </source>
</evidence>
<dbReference type="GO" id="GO:0005634">
    <property type="term" value="C:nucleus"/>
    <property type="evidence" value="ECO:0007669"/>
    <property type="project" value="UniProtKB-SubCell"/>
</dbReference>
<dbReference type="STRING" id="703135.A0A2A9NJM7"/>
<feature type="compositionally biased region" description="Basic residues" evidence="7">
    <location>
        <begin position="382"/>
        <end position="394"/>
    </location>
</feature>
<evidence type="ECO:0000256" key="5">
    <source>
        <dbReference type="ARBA" id="ARBA00057947"/>
    </source>
</evidence>
<feature type="region of interest" description="Disordered" evidence="7">
    <location>
        <begin position="125"/>
        <end position="338"/>
    </location>
</feature>
<dbReference type="InterPro" id="IPR014710">
    <property type="entry name" value="RmlC-like_jellyroll"/>
</dbReference>
<feature type="compositionally biased region" description="Acidic residues" evidence="7">
    <location>
        <begin position="215"/>
        <end position="238"/>
    </location>
</feature>
<evidence type="ECO:0000313" key="9">
    <source>
        <dbReference type="EMBL" id="PFH48491.1"/>
    </source>
</evidence>
<feature type="compositionally biased region" description="Low complexity" evidence="7">
    <location>
        <begin position="144"/>
        <end position="156"/>
    </location>
</feature>
<feature type="compositionally biased region" description="Basic and acidic residues" evidence="7">
    <location>
        <begin position="547"/>
        <end position="557"/>
    </location>
</feature>
<feature type="compositionally biased region" description="Acidic residues" evidence="7">
    <location>
        <begin position="282"/>
        <end position="291"/>
    </location>
</feature>
<evidence type="ECO:0000256" key="2">
    <source>
        <dbReference type="ARBA" id="ARBA00010291"/>
    </source>
</evidence>
<comment type="similarity">
    <text evidence="2">Belongs to the CENP-C/MIF2 family.</text>
</comment>
<dbReference type="GO" id="GO:0019237">
    <property type="term" value="F:centromeric DNA binding"/>
    <property type="evidence" value="ECO:0007669"/>
    <property type="project" value="InterPro"/>
</dbReference>
<evidence type="ECO:0000256" key="7">
    <source>
        <dbReference type="SAM" id="MobiDB-lite"/>
    </source>
</evidence>
<dbReference type="Gene3D" id="2.60.120.10">
    <property type="entry name" value="Jelly Rolls"/>
    <property type="match status" value="1"/>
</dbReference>
<dbReference type="SUPFAM" id="SSF51182">
    <property type="entry name" value="RmlC-like cupins"/>
    <property type="match status" value="1"/>
</dbReference>